<evidence type="ECO:0000256" key="1">
    <source>
        <dbReference type="SAM" id="Phobius"/>
    </source>
</evidence>
<accession>A0A0F9ITE7</accession>
<keyword evidence="1" id="KW-1133">Transmembrane helix</keyword>
<reference evidence="2" key="1">
    <citation type="journal article" date="2015" name="Nature">
        <title>Complex archaea that bridge the gap between prokaryotes and eukaryotes.</title>
        <authorList>
            <person name="Spang A."/>
            <person name="Saw J.H."/>
            <person name="Jorgensen S.L."/>
            <person name="Zaremba-Niedzwiedzka K."/>
            <person name="Martijn J."/>
            <person name="Lind A.E."/>
            <person name="van Eijk R."/>
            <person name="Schleper C."/>
            <person name="Guy L."/>
            <person name="Ettema T.J."/>
        </authorList>
    </citation>
    <scope>NUCLEOTIDE SEQUENCE</scope>
</reference>
<dbReference type="AlphaFoldDB" id="A0A0F9ITE7"/>
<organism evidence="2">
    <name type="scientific">marine sediment metagenome</name>
    <dbReference type="NCBI Taxonomy" id="412755"/>
    <lineage>
        <taxon>unclassified sequences</taxon>
        <taxon>metagenomes</taxon>
        <taxon>ecological metagenomes</taxon>
    </lineage>
</organism>
<feature type="non-terminal residue" evidence="2">
    <location>
        <position position="1"/>
    </location>
</feature>
<feature type="transmembrane region" description="Helical" evidence="1">
    <location>
        <begin position="6"/>
        <end position="22"/>
    </location>
</feature>
<keyword evidence="1" id="KW-0472">Membrane</keyword>
<sequence>IAKNAVIIKAVVMLFVMILSEIEKNLQIFKDILNFYSY</sequence>
<name>A0A0F9ITE7_9ZZZZ</name>
<gene>
    <name evidence="2" type="ORF">LCGC14_1539970</name>
</gene>
<proteinExistence type="predicted"/>
<evidence type="ECO:0000313" key="2">
    <source>
        <dbReference type="EMBL" id="KKM60619.1"/>
    </source>
</evidence>
<dbReference type="EMBL" id="LAZR01011646">
    <property type="protein sequence ID" value="KKM60619.1"/>
    <property type="molecule type" value="Genomic_DNA"/>
</dbReference>
<protein>
    <submittedName>
        <fullName evidence="2">Uncharacterized protein</fullName>
    </submittedName>
</protein>
<comment type="caution">
    <text evidence="2">The sequence shown here is derived from an EMBL/GenBank/DDBJ whole genome shotgun (WGS) entry which is preliminary data.</text>
</comment>
<keyword evidence="1" id="KW-0812">Transmembrane</keyword>